<keyword evidence="5" id="KW-0788">Thiol protease</keyword>
<dbReference type="GO" id="GO:0008234">
    <property type="term" value="F:cysteine-type peptidase activity"/>
    <property type="evidence" value="ECO:0007669"/>
    <property type="project" value="UniProtKB-KW"/>
</dbReference>
<dbReference type="SMART" id="SM00848">
    <property type="entry name" value="Inhibitor_I29"/>
    <property type="match status" value="1"/>
</dbReference>
<dbReference type="Pfam" id="PF08246">
    <property type="entry name" value="Inhibitor_I29"/>
    <property type="match status" value="1"/>
</dbReference>
<feature type="chain" id="PRO_5042168948" evidence="7">
    <location>
        <begin position="23"/>
        <end position="349"/>
    </location>
</feature>
<dbReference type="Gene3D" id="3.90.70.10">
    <property type="entry name" value="Cysteine proteinases"/>
    <property type="match status" value="1"/>
</dbReference>
<dbReference type="PANTHER" id="PTHR12411">
    <property type="entry name" value="CYSTEINE PROTEASE FAMILY C1-RELATED"/>
    <property type="match status" value="1"/>
</dbReference>
<dbReference type="SUPFAM" id="SSF54001">
    <property type="entry name" value="Cysteine proteinases"/>
    <property type="match status" value="1"/>
</dbReference>
<evidence type="ECO:0000256" key="4">
    <source>
        <dbReference type="ARBA" id="ARBA00022801"/>
    </source>
</evidence>
<dbReference type="InterPro" id="IPR038765">
    <property type="entry name" value="Papain-like_cys_pep_sf"/>
</dbReference>
<keyword evidence="11" id="KW-1185">Reference proteome</keyword>
<keyword evidence="3 7" id="KW-0732">Signal</keyword>
<name>A0AAD3TBF5_NEPGR</name>
<dbReference type="Proteomes" id="UP001279734">
    <property type="component" value="Unassembled WGS sequence"/>
</dbReference>
<keyword evidence="2" id="KW-0645">Protease</keyword>
<dbReference type="CDD" id="cd02248">
    <property type="entry name" value="Peptidase_C1A"/>
    <property type="match status" value="1"/>
</dbReference>
<evidence type="ECO:0000256" key="2">
    <source>
        <dbReference type="ARBA" id="ARBA00022670"/>
    </source>
</evidence>
<evidence type="ECO:0000259" key="8">
    <source>
        <dbReference type="SMART" id="SM00645"/>
    </source>
</evidence>
<comment type="similarity">
    <text evidence="1">Belongs to the peptidase C1 family.</text>
</comment>
<accession>A0AAD3TBF5</accession>
<reference evidence="10" key="1">
    <citation type="submission" date="2023-05" db="EMBL/GenBank/DDBJ databases">
        <title>Nepenthes gracilis genome sequencing.</title>
        <authorList>
            <person name="Fukushima K."/>
        </authorList>
    </citation>
    <scope>NUCLEOTIDE SEQUENCE</scope>
    <source>
        <strain evidence="10">SING2019-196</strain>
    </source>
</reference>
<evidence type="ECO:0000313" key="10">
    <source>
        <dbReference type="EMBL" id="GMH26093.1"/>
    </source>
</evidence>
<feature type="domain" description="Cathepsin propeptide inhibitor" evidence="9">
    <location>
        <begin position="40"/>
        <end position="95"/>
    </location>
</feature>
<feature type="signal peptide" evidence="7">
    <location>
        <begin position="1"/>
        <end position="22"/>
    </location>
</feature>
<dbReference type="GO" id="GO:0006508">
    <property type="term" value="P:proteolysis"/>
    <property type="evidence" value="ECO:0007669"/>
    <property type="project" value="UniProtKB-KW"/>
</dbReference>
<feature type="domain" description="Peptidase C1A papain C-terminal" evidence="8">
    <location>
        <begin position="125"/>
        <end position="333"/>
    </location>
</feature>
<dbReference type="InterPro" id="IPR000668">
    <property type="entry name" value="Peptidase_C1A_C"/>
</dbReference>
<evidence type="ECO:0000256" key="3">
    <source>
        <dbReference type="ARBA" id="ARBA00022729"/>
    </source>
</evidence>
<dbReference type="PROSITE" id="PS00640">
    <property type="entry name" value="THIOL_PROTEASE_ASN"/>
    <property type="match status" value="1"/>
</dbReference>
<dbReference type="InterPro" id="IPR025661">
    <property type="entry name" value="Pept_asp_AS"/>
</dbReference>
<comment type="caution">
    <text evidence="10">The sequence shown here is derived from an EMBL/GenBank/DDBJ whole genome shotgun (WGS) entry which is preliminary data.</text>
</comment>
<dbReference type="SMART" id="SM00645">
    <property type="entry name" value="Pept_C1"/>
    <property type="match status" value="1"/>
</dbReference>
<evidence type="ECO:0000256" key="7">
    <source>
        <dbReference type="SAM" id="SignalP"/>
    </source>
</evidence>
<proteinExistence type="inferred from homology"/>
<keyword evidence="6" id="KW-1015">Disulfide bond</keyword>
<gene>
    <name evidence="10" type="ORF">Nepgr_027936</name>
</gene>
<organism evidence="10 11">
    <name type="scientific">Nepenthes gracilis</name>
    <name type="common">Slender pitcher plant</name>
    <dbReference type="NCBI Taxonomy" id="150966"/>
    <lineage>
        <taxon>Eukaryota</taxon>
        <taxon>Viridiplantae</taxon>
        <taxon>Streptophyta</taxon>
        <taxon>Embryophyta</taxon>
        <taxon>Tracheophyta</taxon>
        <taxon>Spermatophyta</taxon>
        <taxon>Magnoliopsida</taxon>
        <taxon>eudicotyledons</taxon>
        <taxon>Gunneridae</taxon>
        <taxon>Pentapetalae</taxon>
        <taxon>Caryophyllales</taxon>
        <taxon>Nepenthaceae</taxon>
        <taxon>Nepenthes</taxon>
    </lineage>
</organism>
<dbReference type="Pfam" id="PF00112">
    <property type="entry name" value="Peptidase_C1"/>
    <property type="match status" value="1"/>
</dbReference>
<dbReference type="InterPro" id="IPR039417">
    <property type="entry name" value="Peptidase_C1A_papain-like"/>
</dbReference>
<evidence type="ECO:0000313" key="11">
    <source>
        <dbReference type="Proteomes" id="UP001279734"/>
    </source>
</evidence>
<evidence type="ECO:0000256" key="5">
    <source>
        <dbReference type="ARBA" id="ARBA00022807"/>
    </source>
</evidence>
<dbReference type="InterPro" id="IPR025660">
    <property type="entry name" value="Pept_his_AS"/>
</dbReference>
<sequence>MYMGKFFLVALSLTLIVGLSESFDFEEKDLASQESLWNLYDRWSVHHAISRKLEDKHRRFNVFKGNVLHIHNFNKRNKLFKLRLNMYGDMTNLEFKNFYGSKSKYYGTFPPQNGTSFAYEKDEDLPASIDWRAQGAVTPIKDQGKCAIAAVEGINQIKTKELISLSEQQLIDCDKDNSGCNGGTMEHAFNFIKKVGGITIENNYPYLAKDDTCDQAKTNSPAVVIDGYEMVPPNDENALMKAVANQPVSVAIDAGGSNMQFYSEGVYSGECGTELDHGVAVVGYGATEAGTKYWIVKNSWGPQWGEQGYIRILRGAAAKEGLCGIAMGASYPIKLSSDNSKTPANNDEL</sequence>
<protein>
    <submittedName>
        <fullName evidence="10">Uncharacterized protein</fullName>
    </submittedName>
</protein>
<dbReference type="AlphaFoldDB" id="A0AAD3TBF5"/>
<dbReference type="PROSITE" id="PS00639">
    <property type="entry name" value="THIOL_PROTEASE_HIS"/>
    <property type="match status" value="1"/>
</dbReference>
<dbReference type="FunFam" id="3.90.70.10:FF:000023">
    <property type="entry name" value="Senescence-specific cysteine protease SAG39"/>
    <property type="match status" value="1"/>
</dbReference>
<evidence type="ECO:0000256" key="6">
    <source>
        <dbReference type="ARBA" id="ARBA00023157"/>
    </source>
</evidence>
<dbReference type="InterPro" id="IPR013128">
    <property type="entry name" value="Peptidase_C1A"/>
</dbReference>
<evidence type="ECO:0000259" key="9">
    <source>
        <dbReference type="SMART" id="SM00848"/>
    </source>
</evidence>
<keyword evidence="4" id="KW-0378">Hydrolase</keyword>
<evidence type="ECO:0000256" key="1">
    <source>
        <dbReference type="ARBA" id="ARBA00008455"/>
    </source>
</evidence>
<dbReference type="EMBL" id="BSYO01000030">
    <property type="protein sequence ID" value="GMH26093.1"/>
    <property type="molecule type" value="Genomic_DNA"/>
</dbReference>
<dbReference type="InterPro" id="IPR013201">
    <property type="entry name" value="Prot_inhib_I29"/>
</dbReference>